<protein>
    <submittedName>
        <fullName evidence="2">Uncharacterized protein</fullName>
    </submittedName>
</protein>
<reference evidence="2 3" key="1">
    <citation type="submission" date="2024-11" db="EMBL/GenBank/DDBJ databases">
        <title>Adaptive evolution of stress response genes in parasites aligns with host niche diversity.</title>
        <authorList>
            <person name="Hahn C."/>
            <person name="Resl P."/>
        </authorList>
    </citation>
    <scope>NUCLEOTIDE SEQUENCE [LARGE SCALE GENOMIC DNA]</scope>
    <source>
        <strain evidence="2">EGGRZ-B1_66</strain>
        <tissue evidence="2">Body</tissue>
    </source>
</reference>
<organism evidence="2 3">
    <name type="scientific">Cichlidogyrus casuarinus</name>
    <dbReference type="NCBI Taxonomy" id="1844966"/>
    <lineage>
        <taxon>Eukaryota</taxon>
        <taxon>Metazoa</taxon>
        <taxon>Spiralia</taxon>
        <taxon>Lophotrochozoa</taxon>
        <taxon>Platyhelminthes</taxon>
        <taxon>Monogenea</taxon>
        <taxon>Monopisthocotylea</taxon>
        <taxon>Dactylogyridea</taxon>
        <taxon>Ancyrocephalidae</taxon>
        <taxon>Cichlidogyrus</taxon>
    </lineage>
</organism>
<keyword evidence="3" id="KW-1185">Reference proteome</keyword>
<gene>
    <name evidence="2" type="ORF">Ciccas_011660</name>
</gene>
<comment type="caution">
    <text evidence="2">The sequence shown here is derived from an EMBL/GenBank/DDBJ whole genome shotgun (WGS) entry which is preliminary data.</text>
</comment>
<name>A0ABD2PQL3_9PLAT</name>
<dbReference type="EMBL" id="JBJKFK010003541">
    <property type="protein sequence ID" value="KAL3309788.1"/>
    <property type="molecule type" value="Genomic_DNA"/>
</dbReference>
<dbReference type="Proteomes" id="UP001626550">
    <property type="component" value="Unassembled WGS sequence"/>
</dbReference>
<evidence type="ECO:0000256" key="1">
    <source>
        <dbReference type="SAM" id="Coils"/>
    </source>
</evidence>
<evidence type="ECO:0000313" key="2">
    <source>
        <dbReference type="EMBL" id="KAL3309788.1"/>
    </source>
</evidence>
<sequence>MSVSNSKDEDLHLAKLEREARDQKNLVDSTLNREEEQITKKYQSEIAQLTNKQHACLKKFEKERELKRKAMKKALSKQGAKEKKEFTKIIRKRLDNVTDVEMLRNDYLNLIPDEGGMSLADRVNQPNASSAHLLGIIPNGPATSSAYYKTREKQEKKITKLERSITEKALVRRKNELVDQEIGKALDFNYYMDRKDGAELELKYLRERQEQKQNYLMRVWDCKRERIGRLNQIELTEIKDVYEYKRNILAKKTNAETQVSQNSRLGVVQN</sequence>
<keyword evidence="1" id="KW-0175">Coiled coil</keyword>
<evidence type="ECO:0000313" key="3">
    <source>
        <dbReference type="Proteomes" id="UP001626550"/>
    </source>
</evidence>
<accession>A0ABD2PQL3</accession>
<proteinExistence type="predicted"/>
<dbReference type="AlphaFoldDB" id="A0ABD2PQL3"/>
<feature type="coiled-coil region" evidence="1">
    <location>
        <begin position="13"/>
        <end position="77"/>
    </location>
</feature>